<gene>
    <name evidence="2" type="ORF">HG15A2_35270</name>
</gene>
<dbReference type="Proteomes" id="UP000319852">
    <property type="component" value="Chromosome"/>
</dbReference>
<evidence type="ECO:0000256" key="1">
    <source>
        <dbReference type="SAM" id="Phobius"/>
    </source>
</evidence>
<evidence type="ECO:0000313" key="3">
    <source>
        <dbReference type="Proteomes" id="UP000319852"/>
    </source>
</evidence>
<reference evidence="2 3" key="1">
    <citation type="submission" date="2019-02" db="EMBL/GenBank/DDBJ databases">
        <title>Deep-cultivation of Planctomycetes and their phenomic and genomic characterization uncovers novel biology.</title>
        <authorList>
            <person name="Wiegand S."/>
            <person name="Jogler M."/>
            <person name="Boedeker C."/>
            <person name="Pinto D."/>
            <person name="Vollmers J."/>
            <person name="Rivas-Marin E."/>
            <person name="Kohn T."/>
            <person name="Peeters S.H."/>
            <person name="Heuer A."/>
            <person name="Rast P."/>
            <person name="Oberbeckmann S."/>
            <person name="Bunk B."/>
            <person name="Jeske O."/>
            <person name="Meyerdierks A."/>
            <person name="Storesund J.E."/>
            <person name="Kallscheuer N."/>
            <person name="Luecker S."/>
            <person name="Lage O.M."/>
            <person name="Pohl T."/>
            <person name="Merkel B.J."/>
            <person name="Hornburger P."/>
            <person name="Mueller R.-W."/>
            <person name="Bruemmer F."/>
            <person name="Labrenz M."/>
            <person name="Spormann A.M."/>
            <person name="Op den Camp H."/>
            <person name="Overmann J."/>
            <person name="Amann R."/>
            <person name="Jetten M.S.M."/>
            <person name="Mascher T."/>
            <person name="Medema M.H."/>
            <person name="Devos D.P."/>
            <person name="Kaster A.-K."/>
            <person name="Ovreas L."/>
            <person name="Rohde M."/>
            <person name="Galperin M.Y."/>
            <person name="Jogler C."/>
        </authorList>
    </citation>
    <scope>NUCLEOTIDE SEQUENCE [LARGE SCALE GENOMIC DNA]</scope>
    <source>
        <strain evidence="2 3">HG15A2</strain>
    </source>
</reference>
<name>A0A517MZ84_9BACT</name>
<feature type="transmembrane region" description="Helical" evidence="1">
    <location>
        <begin position="44"/>
        <end position="65"/>
    </location>
</feature>
<keyword evidence="3" id="KW-1185">Reference proteome</keyword>
<protein>
    <submittedName>
        <fullName evidence="2">Uncharacterized protein</fullName>
    </submittedName>
</protein>
<dbReference type="RefSeq" id="WP_145061532.1">
    <property type="nucleotide sequence ID" value="NZ_CP036263.1"/>
</dbReference>
<proteinExistence type="predicted"/>
<dbReference type="AlphaFoldDB" id="A0A517MZ84"/>
<accession>A0A517MZ84</accession>
<dbReference type="KEGG" id="amob:HG15A2_35270"/>
<dbReference type="EMBL" id="CP036263">
    <property type="protein sequence ID" value="QDT00192.1"/>
    <property type="molecule type" value="Genomic_DNA"/>
</dbReference>
<sequence length="131" mass="13585">MAFSIAGLDPQLAFVLLAPPALAGAAWALRIACVLSLTKAPGLWHSLVLVFTLAIANGAMQFYLGVTHTQLGFSSQYVLPAIINAMVLTFGLPVNPVSGLMVAIVHACICGLVYLVGVTVAVGLFNMPGSF</sequence>
<keyword evidence="1" id="KW-0812">Transmembrane</keyword>
<evidence type="ECO:0000313" key="2">
    <source>
        <dbReference type="EMBL" id="QDT00192.1"/>
    </source>
</evidence>
<feature type="transmembrane region" description="Helical" evidence="1">
    <location>
        <begin position="100"/>
        <end position="125"/>
    </location>
</feature>
<organism evidence="2 3">
    <name type="scientific">Adhaeretor mobilis</name>
    <dbReference type="NCBI Taxonomy" id="1930276"/>
    <lineage>
        <taxon>Bacteria</taxon>
        <taxon>Pseudomonadati</taxon>
        <taxon>Planctomycetota</taxon>
        <taxon>Planctomycetia</taxon>
        <taxon>Pirellulales</taxon>
        <taxon>Lacipirellulaceae</taxon>
        <taxon>Adhaeretor</taxon>
    </lineage>
</organism>
<feature type="transmembrane region" description="Helical" evidence="1">
    <location>
        <begin position="77"/>
        <end position="94"/>
    </location>
</feature>
<keyword evidence="1" id="KW-0472">Membrane</keyword>
<keyword evidence="1" id="KW-1133">Transmembrane helix</keyword>